<dbReference type="InterPro" id="IPR004119">
    <property type="entry name" value="EcKL"/>
</dbReference>
<reference evidence="2" key="1">
    <citation type="submission" date="2022-03" db="EMBL/GenBank/DDBJ databases">
        <authorList>
            <person name="Lindestad O."/>
        </authorList>
    </citation>
    <scope>NUCLEOTIDE SEQUENCE</scope>
</reference>
<dbReference type="InterPro" id="IPR011009">
    <property type="entry name" value="Kinase-like_dom_sf"/>
</dbReference>
<dbReference type="SMART" id="SM00587">
    <property type="entry name" value="CHK"/>
    <property type="match status" value="1"/>
</dbReference>
<proteinExistence type="predicted"/>
<dbReference type="AlphaFoldDB" id="A0A8S4R2F9"/>
<dbReference type="OrthoDB" id="190089at2759"/>
<evidence type="ECO:0000313" key="3">
    <source>
        <dbReference type="Proteomes" id="UP000838756"/>
    </source>
</evidence>
<dbReference type="InterPro" id="IPR015897">
    <property type="entry name" value="CHK_kinase-like"/>
</dbReference>
<name>A0A8S4R2F9_9NEOP</name>
<feature type="domain" description="CHK kinase-like" evidence="1">
    <location>
        <begin position="129"/>
        <end position="316"/>
    </location>
</feature>
<dbReference type="EMBL" id="CAKXAJ010024721">
    <property type="protein sequence ID" value="CAH2229393.1"/>
    <property type="molecule type" value="Genomic_DNA"/>
</dbReference>
<dbReference type="SUPFAM" id="SSF56112">
    <property type="entry name" value="Protein kinase-like (PK-like)"/>
    <property type="match status" value="1"/>
</dbReference>
<evidence type="ECO:0000259" key="1">
    <source>
        <dbReference type="SMART" id="SM00587"/>
    </source>
</evidence>
<accession>A0A8S4R2F9</accession>
<dbReference type="PANTHER" id="PTHR11012">
    <property type="entry name" value="PROTEIN KINASE-LIKE DOMAIN-CONTAINING"/>
    <property type="match status" value="1"/>
</dbReference>
<sequence length="407" mass="47168">MRVRKISRVHEDLVDIIRKVAAVTNITNIENFVEYGTDEIDSFLSWIHKVNIKGVRDGVLVNIKVMIKWHSNPIDRKCFRASYHREYVFYEIIVPNVIKLQRGFSIIEGLKIKFPNCALASIVHDKETIAIYMSNDTRPLDRFQKIDFAHTSLVLKNLAKLHALSFALQKLYPDDFEMIRNLCAKDIQYADLESIPKCLISYYKSSINVISKPVAKAKLEVITPNILALLNKCSAPVPNYSTICHGDCWNNNILFKYQGKRPVDVLFVDYQLVRYASPVTDISYFLYMSADQKLLSKHYYQLLDIYFGTLTAVLRQCNLNIDDIYPRNIFLRHLRDYSVLGLLEALISLKITTAETEDALKITDMKYHAEEPCQYETQNQSMYVERVNGVVTDFFERNYSLDAILKQ</sequence>
<gene>
    <name evidence="2" type="primary">jg14853</name>
    <name evidence="2" type="ORF">PAEG_LOCUS8873</name>
</gene>
<evidence type="ECO:0000313" key="2">
    <source>
        <dbReference type="EMBL" id="CAH2229393.1"/>
    </source>
</evidence>
<organism evidence="2 3">
    <name type="scientific">Pararge aegeria aegeria</name>
    <dbReference type="NCBI Taxonomy" id="348720"/>
    <lineage>
        <taxon>Eukaryota</taxon>
        <taxon>Metazoa</taxon>
        <taxon>Ecdysozoa</taxon>
        <taxon>Arthropoda</taxon>
        <taxon>Hexapoda</taxon>
        <taxon>Insecta</taxon>
        <taxon>Pterygota</taxon>
        <taxon>Neoptera</taxon>
        <taxon>Endopterygota</taxon>
        <taxon>Lepidoptera</taxon>
        <taxon>Glossata</taxon>
        <taxon>Ditrysia</taxon>
        <taxon>Papilionoidea</taxon>
        <taxon>Nymphalidae</taxon>
        <taxon>Satyrinae</taxon>
        <taxon>Satyrini</taxon>
        <taxon>Parargina</taxon>
        <taxon>Pararge</taxon>
    </lineage>
</organism>
<dbReference type="PANTHER" id="PTHR11012:SF30">
    <property type="entry name" value="PROTEIN KINASE-LIKE DOMAIN-CONTAINING"/>
    <property type="match status" value="1"/>
</dbReference>
<comment type="caution">
    <text evidence="2">The sequence shown here is derived from an EMBL/GenBank/DDBJ whole genome shotgun (WGS) entry which is preliminary data.</text>
</comment>
<dbReference type="Pfam" id="PF02958">
    <property type="entry name" value="EcKL"/>
    <property type="match status" value="1"/>
</dbReference>
<dbReference type="Gene3D" id="3.90.1200.10">
    <property type="match status" value="1"/>
</dbReference>
<protein>
    <submittedName>
        <fullName evidence="2">Jg14853 protein</fullName>
    </submittedName>
</protein>
<dbReference type="Proteomes" id="UP000838756">
    <property type="component" value="Unassembled WGS sequence"/>
</dbReference>
<keyword evidence="3" id="KW-1185">Reference proteome</keyword>